<organism evidence="1">
    <name type="scientific">Anguilla anguilla</name>
    <name type="common">European freshwater eel</name>
    <name type="synonym">Muraena anguilla</name>
    <dbReference type="NCBI Taxonomy" id="7936"/>
    <lineage>
        <taxon>Eukaryota</taxon>
        <taxon>Metazoa</taxon>
        <taxon>Chordata</taxon>
        <taxon>Craniata</taxon>
        <taxon>Vertebrata</taxon>
        <taxon>Euteleostomi</taxon>
        <taxon>Actinopterygii</taxon>
        <taxon>Neopterygii</taxon>
        <taxon>Teleostei</taxon>
        <taxon>Anguilliformes</taxon>
        <taxon>Anguillidae</taxon>
        <taxon>Anguilla</taxon>
    </lineage>
</organism>
<sequence>MYTSNYYVSMVVNFIS</sequence>
<reference evidence="1" key="2">
    <citation type="journal article" date="2015" name="Fish Shellfish Immunol.">
        <title>Early steps in the European eel (Anguilla anguilla)-Vibrio vulnificus interaction in the gills: Role of the RtxA13 toxin.</title>
        <authorList>
            <person name="Callol A."/>
            <person name="Pajuelo D."/>
            <person name="Ebbesson L."/>
            <person name="Teles M."/>
            <person name="MacKenzie S."/>
            <person name="Amaro C."/>
        </authorList>
    </citation>
    <scope>NUCLEOTIDE SEQUENCE</scope>
</reference>
<dbReference type="AlphaFoldDB" id="A0A0E9RW15"/>
<protein>
    <submittedName>
        <fullName evidence="1">Uncharacterized protein</fullName>
    </submittedName>
</protein>
<dbReference type="EMBL" id="GBXM01075281">
    <property type="protein sequence ID" value="JAH33296.1"/>
    <property type="molecule type" value="Transcribed_RNA"/>
</dbReference>
<evidence type="ECO:0000313" key="1">
    <source>
        <dbReference type="EMBL" id="JAH33296.1"/>
    </source>
</evidence>
<proteinExistence type="predicted"/>
<reference evidence="1" key="1">
    <citation type="submission" date="2014-11" db="EMBL/GenBank/DDBJ databases">
        <authorList>
            <person name="Amaro Gonzalez C."/>
        </authorList>
    </citation>
    <scope>NUCLEOTIDE SEQUENCE</scope>
</reference>
<name>A0A0E9RW15_ANGAN</name>
<accession>A0A0E9RW15</accession>